<dbReference type="CDD" id="cd00515">
    <property type="entry name" value="HAM1"/>
    <property type="match status" value="1"/>
</dbReference>
<dbReference type="AlphaFoldDB" id="A0A0R2BDY6"/>
<protein>
    <recommendedName>
        <fullName evidence="10">dITP/XTP pyrophosphatase</fullName>
        <ecNumber evidence="10">3.6.1.66</ecNumber>
    </recommendedName>
    <alternativeName>
        <fullName evidence="10">Non-canonical purine NTP pyrophosphatase</fullName>
    </alternativeName>
    <alternativeName>
        <fullName evidence="10">Non-standard purine NTP pyrophosphatase</fullName>
    </alternativeName>
    <alternativeName>
        <fullName evidence="10">Nucleoside-triphosphate diphosphatase</fullName>
    </alternativeName>
    <alternativeName>
        <fullName evidence="10">Nucleoside-triphosphate pyrophosphatase</fullName>
        <shortName evidence="10">NTPase</shortName>
    </alternativeName>
</protein>
<evidence type="ECO:0000256" key="9">
    <source>
        <dbReference type="ARBA" id="ARBA00052017"/>
    </source>
</evidence>
<dbReference type="GO" id="GO:0000166">
    <property type="term" value="F:nucleotide binding"/>
    <property type="evidence" value="ECO:0007669"/>
    <property type="project" value="UniProtKB-KW"/>
</dbReference>
<proteinExistence type="inferred from homology"/>
<keyword evidence="5 10" id="KW-0378">Hydrolase</keyword>
<keyword evidence="7 10" id="KW-0546">Nucleotide metabolism</keyword>
<feature type="binding site" evidence="10">
    <location>
        <begin position="10"/>
        <end position="15"/>
    </location>
    <ligand>
        <name>substrate</name>
    </ligand>
</feature>
<feature type="binding site" evidence="10">
    <location>
        <begin position="154"/>
        <end position="157"/>
    </location>
    <ligand>
        <name>substrate</name>
    </ligand>
</feature>
<dbReference type="GO" id="GO:0036220">
    <property type="term" value="F:ITP diphosphatase activity"/>
    <property type="evidence" value="ECO:0007669"/>
    <property type="project" value="UniProtKB-UniRule"/>
</dbReference>
<dbReference type="InterPro" id="IPR020922">
    <property type="entry name" value="dITP/XTP_pyrophosphatase"/>
</dbReference>
<comment type="catalytic activity">
    <reaction evidence="9 10">
        <text>XTP + H2O = XMP + diphosphate + H(+)</text>
        <dbReference type="Rhea" id="RHEA:28610"/>
        <dbReference type="ChEBI" id="CHEBI:15377"/>
        <dbReference type="ChEBI" id="CHEBI:15378"/>
        <dbReference type="ChEBI" id="CHEBI:33019"/>
        <dbReference type="ChEBI" id="CHEBI:57464"/>
        <dbReference type="ChEBI" id="CHEBI:61314"/>
        <dbReference type="EC" id="3.6.1.66"/>
    </reaction>
</comment>
<keyword evidence="3 10" id="KW-0479">Metal-binding</keyword>
<dbReference type="PATRIC" id="fig|1423733.4.peg.3458"/>
<name>A0A0R2BDY6_SECCO</name>
<feature type="binding site" evidence="10">
    <location>
        <begin position="182"/>
        <end position="183"/>
    </location>
    <ligand>
        <name>substrate</name>
    </ligand>
</feature>
<dbReference type="NCBIfam" id="TIGR00042">
    <property type="entry name" value="RdgB/HAM1 family non-canonical purine NTP pyrophosphatase"/>
    <property type="match status" value="1"/>
</dbReference>
<comment type="caution">
    <text evidence="10">Lacks conserved residue(s) required for the propagation of feature annotation.</text>
</comment>
<keyword evidence="6 10" id="KW-0460">Magnesium</keyword>
<dbReference type="GO" id="GO:0046872">
    <property type="term" value="F:metal ion binding"/>
    <property type="evidence" value="ECO:0007669"/>
    <property type="project" value="UniProtKB-KW"/>
</dbReference>
<dbReference type="GO" id="GO:0017111">
    <property type="term" value="F:ribonucleoside triphosphate phosphatase activity"/>
    <property type="evidence" value="ECO:0007669"/>
    <property type="project" value="InterPro"/>
</dbReference>
<dbReference type="FunFam" id="3.90.950.10:FF:000001">
    <property type="entry name" value="dITP/XTP pyrophosphatase"/>
    <property type="match status" value="1"/>
</dbReference>
<dbReference type="Gene3D" id="3.90.950.10">
    <property type="match status" value="1"/>
</dbReference>
<reference evidence="12 13" key="1">
    <citation type="journal article" date="2015" name="Genome Announc.">
        <title>Expanding the biotechnology potential of lactobacilli through comparative genomics of 213 strains and associated genera.</title>
        <authorList>
            <person name="Sun Z."/>
            <person name="Harris H.M."/>
            <person name="McCann A."/>
            <person name="Guo C."/>
            <person name="Argimon S."/>
            <person name="Zhang W."/>
            <person name="Yang X."/>
            <person name="Jeffery I.B."/>
            <person name="Cooney J.C."/>
            <person name="Kagawa T.F."/>
            <person name="Liu W."/>
            <person name="Song Y."/>
            <person name="Salvetti E."/>
            <person name="Wrobel A."/>
            <person name="Rasinkangas P."/>
            <person name="Parkhill J."/>
            <person name="Rea M.C."/>
            <person name="O'Sullivan O."/>
            <person name="Ritari J."/>
            <person name="Douillard F.P."/>
            <person name="Paul Ross R."/>
            <person name="Yang R."/>
            <person name="Briner A.E."/>
            <person name="Felis G.E."/>
            <person name="de Vos W.M."/>
            <person name="Barrangou R."/>
            <person name="Klaenhammer T.R."/>
            <person name="Caufield P.W."/>
            <person name="Cui Y."/>
            <person name="Zhang H."/>
            <person name="O'Toole P.W."/>
        </authorList>
    </citation>
    <scope>NUCLEOTIDE SEQUENCE [LARGE SCALE GENOMIC DNA]</scope>
    <source>
        <strain evidence="12 13">DSM 20515</strain>
    </source>
</reference>
<dbReference type="HAMAP" id="MF_01405">
    <property type="entry name" value="Non_canon_purine_NTPase"/>
    <property type="match status" value="1"/>
</dbReference>
<organism evidence="12 13">
    <name type="scientific">Secundilactobacillus collinoides DSM 20515 = JCM 1123</name>
    <dbReference type="NCBI Taxonomy" id="1423733"/>
    <lineage>
        <taxon>Bacteria</taxon>
        <taxon>Bacillati</taxon>
        <taxon>Bacillota</taxon>
        <taxon>Bacilli</taxon>
        <taxon>Lactobacillales</taxon>
        <taxon>Lactobacillaceae</taxon>
        <taxon>Secundilactobacillus</taxon>
    </lineage>
</organism>
<evidence type="ECO:0000256" key="1">
    <source>
        <dbReference type="ARBA" id="ARBA00008023"/>
    </source>
</evidence>
<dbReference type="PANTHER" id="PTHR11067:SF9">
    <property type="entry name" value="INOSINE TRIPHOSPHATE PYROPHOSPHATASE"/>
    <property type="match status" value="1"/>
</dbReference>
<sequence>MKHDQLIIATRNPGKAREFREMFEPKGITIKTLADFPDIGDINENGTTFEENATIKAETISQRTNQPVLADDSGLEVVALNGDPGIHSARYASDHDDAANNHKLLTNLAGVPAENRQAAFHTTLVLLKPNGDKLVADGEVQGSILTAPRGENGFGYDPLFWLADKQKSMAELSDDEKNAISHRGRALRNLMTRFDEWWEA</sequence>
<comment type="cofactor">
    <cofactor evidence="10">
        <name>Mg(2+)</name>
        <dbReference type="ChEBI" id="CHEBI:18420"/>
    </cofactor>
    <text evidence="10">Binds 1 Mg(2+) ion per subunit.</text>
</comment>
<dbReference type="STRING" id="33960.TY91_06985"/>
<comment type="similarity">
    <text evidence="1 10 11">Belongs to the HAM1 NTPase family.</text>
</comment>
<evidence type="ECO:0000256" key="4">
    <source>
        <dbReference type="ARBA" id="ARBA00022741"/>
    </source>
</evidence>
<dbReference type="GO" id="GO:0036222">
    <property type="term" value="F:XTP diphosphatase activity"/>
    <property type="evidence" value="ECO:0007669"/>
    <property type="project" value="UniProtKB-UniRule"/>
</dbReference>
<keyword evidence="4 10" id="KW-0547">Nucleotide-binding</keyword>
<evidence type="ECO:0000256" key="7">
    <source>
        <dbReference type="ARBA" id="ARBA00023080"/>
    </source>
</evidence>
<evidence type="ECO:0000256" key="5">
    <source>
        <dbReference type="ARBA" id="ARBA00022801"/>
    </source>
</evidence>
<dbReference type="PANTHER" id="PTHR11067">
    <property type="entry name" value="INOSINE TRIPHOSPHATE PYROPHOSPHATASE/HAM1 PROTEIN"/>
    <property type="match status" value="1"/>
</dbReference>
<gene>
    <name evidence="12" type="ORF">FC82_GL003331</name>
</gene>
<feature type="binding site" evidence="10">
    <location>
        <position position="72"/>
    </location>
    <ligand>
        <name>Mg(2+)</name>
        <dbReference type="ChEBI" id="CHEBI:18420"/>
    </ligand>
</feature>
<comment type="catalytic activity">
    <reaction evidence="10">
        <text>ITP + H2O = IMP + diphosphate + H(+)</text>
        <dbReference type="Rhea" id="RHEA:29399"/>
        <dbReference type="ChEBI" id="CHEBI:15377"/>
        <dbReference type="ChEBI" id="CHEBI:15378"/>
        <dbReference type="ChEBI" id="CHEBI:33019"/>
        <dbReference type="ChEBI" id="CHEBI:58053"/>
        <dbReference type="ChEBI" id="CHEBI:61402"/>
        <dbReference type="EC" id="3.6.1.66"/>
    </reaction>
</comment>
<dbReference type="EMBL" id="AYYR01000074">
    <property type="protein sequence ID" value="KRM74665.1"/>
    <property type="molecule type" value="Genomic_DNA"/>
</dbReference>
<dbReference type="Pfam" id="PF01725">
    <property type="entry name" value="Ham1p_like"/>
    <property type="match status" value="1"/>
</dbReference>
<dbReference type="NCBIfam" id="NF011397">
    <property type="entry name" value="PRK14822.1"/>
    <property type="match status" value="1"/>
</dbReference>
<dbReference type="GO" id="GO:0005829">
    <property type="term" value="C:cytosol"/>
    <property type="evidence" value="ECO:0007669"/>
    <property type="project" value="TreeGrafter"/>
</dbReference>
<dbReference type="GO" id="GO:0035870">
    <property type="term" value="F:dITP diphosphatase activity"/>
    <property type="evidence" value="ECO:0007669"/>
    <property type="project" value="UniProtKB-UniRule"/>
</dbReference>
<evidence type="ECO:0000256" key="10">
    <source>
        <dbReference type="HAMAP-Rule" id="MF_01405"/>
    </source>
</evidence>
<evidence type="ECO:0000256" key="6">
    <source>
        <dbReference type="ARBA" id="ARBA00022842"/>
    </source>
</evidence>
<evidence type="ECO:0000256" key="8">
    <source>
        <dbReference type="ARBA" id="ARBA00051875"/>
    </source>
</evidence>
<comment type="caution">
    <text evidence="12">The sequence shown here is derived from an EMBL/GenBank/DDBJ whole genome shotgun (WGS) entry which is preliminary data.</text>
</comment>
<evidence type="ECO:0000256" key="3">
    <source>
        <dbReference type="ARBA" id="ARBA00022723"/>
    </source>
</evidence>
<comment type="subunit">
    <text evidence="2 10">Homodimer.</text>
</comment>
<dbReference type="SUPFAM" id="SSF52972">
    <property type="entry name" value="ITPase-like"/>
    <property type="match status" value="1"/>
</dbReference>
<dbReference type="InterPro" id="IPR002637">
    <property type="entry name" value="RdgB/HAM1"/>
</dbReference>
<dbReference type="GO" id="GO:0009146">
    <property type="term" value="P:purine nucleoside triphosphate catabolic process"/>
    <property type="evidence" value="ECO:0007669"/>
    <property type="project" value="UniProtKB-UniRule"/>
</dbReference>
<evidence type="ECO:0000313" key="13">
    <source>
        <dbReference type="Proteomes" id="UP000051845"/>
    </source>
</evidence>
<dbReference type="InterPro" id="IPR029001">
    <property type="entry name" value="ITPase-like_fam"/>
</dbReference>
<accession>A0A0R2BDY6</accession>
<evidence type="ECO:0000313" key="12">
    <source>
        <dbReference type="EMBL" id="KRM74665.1"/>
    </source>
</evidence>
<dbReference type="RefSeq" id="WP_056997161.1">
    <property type="nucleotide sequence ID" value="NZ_AYYR01000074.1"/>
</dbReference>
<comment type="catalytic activity">
    <reaction evidence="8 10">
        <text>dITP + H2O = dIMP + diphosphate + H(+)</text>
        <dbReference type="Rhea" id="RHEA:28342"/>
        <dbReference type="ChEBI" id="CHEBI:15377"/>
        <dbReference type="ChEBI" id="CHEBI:15378"/>
        <dbReference type="ChEBI" id="CHEBI:33019"/>
        <dbReference type="ChEBI" id="CHEBI:61194"/>
        <dbReference type="ChEBI" id="CHEBI:61382"/>
        <dbReference type="EC" id="3.6.1.66"/>
    </reaction>
</comment>
<evidence type="ECO:0000256" key="2">
    <source>
        <dbReference type="ARBA" id="ARBA00011738"/>
    </source>
</evidence>
<feature type="binding site" evidence="10">
    <location>
        <position position="177"/>
    </location>
    <ligand>
        <name>substrate</name>
    </ligand>
</feature>
<feature type="active site" description="Proton acceptor" evidence="10">
    <location>
        <position position="72"/>
    </location>
</feature>
<dbReference type="Proteomes" id="UP000051845">
    <property type="component" value="Unassembled WGS sequence"/>
</dbReference>
<evidence type="ECO:0000256" key="11">
    <source>
        <dbReference type="RuleBase" id="RU003781"/>
    </source>
</evidence>
<feature type="binding site" evidence="10">
    <location>
        <position position="73"/>
    </location>
    <ligand>
        <name>substrate</name>
    </ligand>
</feature>
<dbReference type="GO" id="GO:0009117">
    <property type="term" value="P:nucleotide metabolic process"/>
    <property type="evidence" value="ECO:0007669"/>
    <property type="project" value="UniProtKB-KW"/>
</dbReference>
<comment type="function">
    <text evidence="10">Pyrophosphatase that catalyzes the hydrolysis of nucleoside triphosphates to their monophosphate derivatives, with a high preference for the non-canonical purine nucleotides XTP (xanthosine triphosphate), dITP (deoxyinosine triphosphate) and ITP. Seems to function as a house-cleaning enzyme that removes non-canonical purine nucleotides from the nucleotide pool, thus preventing their incorporation into DNA/RNA and avoiding chromosomal lesions.</text>
</comment>
<dbReference type="EC" id="3.6.1.66" evidence="10"/>